<dbReference type="InterPro" id="IPR011010">
    <property type="entry name" value="DNA_brk_join_enz"/>
</dbReference>
<feature type="domain" description="Tyr recombinase" evidence="3">
    <location>
        <begin position="352"/>
        <end position="557"/>
    </location>
</feature>
<dbReference type="SUPFAM" id="SSF56349">
    <property type="entry name" value="DNA breaking-rejoining enzymes"/>
    <property type="match status" value="1"/>
</dbReference>
<keyword evidence="1" id="KW-0229">DNA integration</keyword>
<dbReference type="PROSITE" id="PS51898">
    <property type="entry name" value="TYR_RECOMBINASE"/>
    <property type="match status" value="1"/>
</dbReference>
<name>A0ABW3TCS3_9RHOB</name>
<proteinExistence type="predicted"/>
<comment type="caution">
    <text evidence="4">The sequence shown here is derived from an EMBL/GenBank/DDBJ whole genome shotgun (WGS) entry which is preliminary data.</text>
</comment>
<dbReference type="EMBL" id="JBHTKR010000002">
    <property type="protein sequence ID" value="MFD1193812.1"/>
    <property type="molecule type" value="Genomic_DNA"/>
</dbReference>
<dbReference type="Proteomes" id="UP001597151">
    <property type="component" value="Unassembled WGS sequence"/>
</dbReference>
<dbReference type="InterPro" id="IPR050090">
    <property type="entry name" value="Tyrosine_recombinase_XerCD"/>
</dbReference>
<sequence>MTYATKIDLDMALLPKDTPMFSDLVLILEDDQSVNPIRRRDMISGLTRIAMAIGRPLQDIPCSPHWLQPRLAKVAPGALKISLKTWQNAISNARSAMVHAQIVDQRPHRKTHLNEDWRRLWDLILASNDRTLRPTLSRFIYFLNDAGVAPQEVSDDHAQAFHLALIRNEISKSPLRVYRSAVFGWNLAGKRISEWPDTKLDLPALTTVIKLPESALPPSFIADLDSLMARLATPDILDDATISKARRPATIYLYRRQILRFASEIVHSGVPAEELLSIGNILEPQMAQRGLRQMLSRTNNKPNNLTCRTAELLRFLGRATQQDPKTQAQLERLAGKLKLPSKQGMTRKNRDRLRVLLTEENSFKIFTMPDRLFQRPPQGKANAFTQALAREDALAMAILLYCPVRIKNLAGIHLEQHLQRPGDGRVFLVLTEEEVKNARPLEFELTQDVIKMINAHLKTRSLELCPAGTPWLFPRRDGRGPMDPNHLARRLKRRIRKETGLEMNAHLFRHFAVAHLLDARPGSYELARRLLGHSDVSHTINMYAGLEVKSAIKAYADLVGDKKKGWRA</sequence>
<accession>A0ABW3TCS3</accession>
<evidence type="ECO:0000256" key="2">
    <source>
        <dbReference type="ARBA" id="ARBA00023172"/>
    </source>
</evidence>
<dbReference type="Pfam" id="PF00589">
    <property type="entry name" value="Phage_integrase"/>
    <property type="match status" value="1"/>
</dbReference>
<dbReference type="InterPro" id="IPR002104">
    <property type="entry name" value="Integrase_catalytic"/>
</dbReference>
<gene>
    <name evidence="4" type="primary">xerC</name>
    <name evidence="4" type="ORF">ACFQ3C_03920</name>
</gene>
<dbReference type="PANTHER" id="PTHR30349">
    <property type="entry name" value="PHAGE INTEGRASE-RELATED"/>
    <property type="match status" value="1"/>
</dbReference>
<dbReference type="CDD" id="cd00397">
    <property type="entry name" value="DNA_BRE_C"/>
    <property type="match status" value="1"/>
</dbReference>
<protein>
    <submittedName>
        <fullName evidence="4">Tyrosine recombinase XerC</fullName>
    </submittedName>
</protein>
<evidence type="ECO:0000259" key="3">
    <source>
        <dbReference type="PROSITE" id="PS51898"/>
    </source>
</evidence>
<evidence type="ECO:0000313" key="5">
    <source>
        <dbReference type="Proteomes" id="UP001597151"/>
    </source>
</evidence>
<organism evidence="4 5">
    <name type="scientific">Seohaeicola saemankumensis</name>
    <dbReference type="NCBI Taxonomy" id="481181"/>
    <lineage>
        <taxon>Bacteria</taxon>
        <taxon>Pseudomonadati</taxon>
        <taxon>Pseudomonadota</taxon>
        <taxon>Alphaproteobacteria</taxon>
        <taxon>Rhodobacterales</taxon>
        <taxon>Roseobacteraceae</taxon>
        <taxon>Seohaeicola</taxon>
    </lineage>
</organism>
<dbReference type="Gene3D" id="1.10.443.10">
    <property type="entry name" value="Intergrase catalytic core"/>
    <property type="match status" value="1"/>
</dbReference>
<dbReference type="RefSeq" id="WP_380789133.1">
    <property type="nucleotide sequence ID" value="NZ_JBHTKR010000002.1"/>
</dbReference>
<dbReference type="InterPro" id="IPR013762">
    <property type="entry name" value="Integrase-like_cat_sf"/>
</dbReference>
<evidence type="ECO:0000313" key="4">
    <source>
        <dbReference type="EMBL" id="MFD1193812.1"/>
    </source>
</evidence>
<keyword evidence="5" id="KW-1185">Reference proteome</keyword>
<reference evidence="5" key="1">
    <citation type="journal article" date="2019" name="Int. J. Syst. Evol. Microbiol.">
        <title>The Global Catalogue of Microorganisms (GCM) 10K type strain sequencing project: providing services to taxonomists for standard genome sequencing and annotation.</title>
        <authorList>
            <consortium name="The Broad Institute Genomics Platform"/>
            <consortium name="The Broad Institute Genome Sequencing Center for Infectious Disease"/>
            <person name="Wu L."/>
            <person name="Ma J."/>
        </authorList>
    </citation>
    <scope>NUCLEOTIDE SEQUENCE [LARGE SCALE GENOMIC DNA]</scope>
    <source>
        <strain evidence="5">CCUG 55328</strain>
    </source>
</reference>
<keyword evidence="2" id="KW-0233">DNA recombination</keyword>
<evidence type="ECO:0000256" key="1">
    <source>
        <dbReference type="ARBA" id="ARBA00022908"/>
    </source>
</evidence>